<feature type="transmembrane region" description="Helical" evidence="1">
    <location>
        <begin position="148"/>
        <end position="164"/>
    </location>
</feature>
<comment type="caution">
    <text evidence="2">The sequence shown here is derived from an EMBL/GenBank/DDBJ whole genome shotgun (WGS) entry which is preliminary data.</text>
</comment>
<accession>A0ABU1AN27</accession>
<keyword evidence="1" id="KW-0812">Transmembrane</keyword>
<dbReference type="RefSeq" id="WP_308986637.1">
    <property type="nucleotide sequence ID" value="NZ_JARXIC010000052.1"/>
</dbReference>
<name>A0ABU1AN27_9BACT</name>
<evidence type="ECO:0000313" key="2">
    <source>
        <dbReference type="EMBL" id="MDQ8196200.1"/>
    </source>
</evidence>
<feature type="transmembrane region" description="Helical" evidence="1">
    <location>
        <begin position="116"/>
        <end position="139"/>
    </location>
</feature>
<dbReference type="Proteomes" id="UP001243717">
    <property type="component" value="Unassembled WGS sequence"/>
</dbReference>
<protein>
    <submittedName>
        <fullName evidence="2">PepSY domain-containing protein</fullName>
    </submittedName>
</protein>
<dbReference type="InterPro" id="IPR032307">
    <property type="entry name" value="PepSY_TM-like_2"/>
</dbReference>
<dbReference type="PANTHER" id="PTHR40115">
    <property type="entry name" value="INNER MEMBRANE PROTEIN WITH PEPSY TM HELIX"/>
    <property type="match status" value="1"/>
</dbReference>
<gene>
    <name evidence="2" type="ORF">QEH59_17330</name>
</gene>
<evidence type="ECO:0000256" key="1">
    <source>
        <dbReference type="SAM" id="Phobius"/>
    </source>
</evidence>
<dbReference type="EMBL" id="JARXIC010000052">
    <property type="protein sequence ID" value="MDQ8196200.1"/>
    <property type="molecule type" value="Genomic_DNA"/>
</dbReference>
<sequence>MKKQMRVWHRYLGFFLSGIMAVYAISGVVLIFRNTDFLKVEQQVERELEPGLDANALGRALKIRDLQAEEESGANIVFAGGQYDKGTGVVSYRSKELPVVLDKMTKMHKARSGQPLFYLNLFFGASLLFFVISSFFMFLPNSKIFKRGMYVALAGIVLTLVMVYF</sequence>
<organism evidence="2 3">
    <name type="scientific">Thalassobacterium sedimentorum</name>
    <dbReference type="NCBI Taxonomy" id="3041258"/>
    <lineage>
        <taxon>Bacteria</taxon>
        <taxon>Pseudomonadati</taxon>
        <taxon>Verrucomicrobiota</taxon>
        <taxon>Opitutia</taxon>
        <taxon>Puniceicoccales</taxon>
        <taxon>Coraliomargaritaceae</taxon>
        <taxon>Thalassobacterium</taxon>
    </lineage>
</organism>
<reference evidence="2 3" key="1">
    <citation type="submission" date="2023-04" db="EMBL/GenBank/DDBJ databases">
        <title>A novel bacteria isolated from coastal sediment.</title>
        <authorList>
            <person name="Liu X.-J."/>
            <person name="Du Z.-J."/>
        </authorList>
    </citation>
    <scope>NUCLEOTIDE SEQUENCE [LARGE SCALE GENOMIC DNA]</scope>
    <source>
        <strain evidence="2 3">SDUM461004</strain>
    </source>
</reference>
<feature type="transmembrane region" description="Helical" evidence="1">
    <location>
        <begin position="12"/>
        <end position="32"/>
    </location>
</feature>
<proteinExistence type="predicted"/>
<dbReference type="PANTHER" id="PTHR40115:SF1">
    <property type="entry name" value="INNER MEMBRANE PROTEIN WITH PEPSY TM HELIX"/>
    <property type="match status" value="1"/>
</dbReference>
<keyword evidence="3" id="KW-1185">Reference proteome</keyword>
<keyword evidence="1" id="KW-0472">Membrane</keyword>
<evidence type="ECO:0000313" key="3">
    <source>
        <dbReference type="Proteomes" id="UP001243717"/>
    </source>
</evidence>
<keyword evidence="1" id="KW-1133">Transmembrane helix</keyword>